<dbReference type="InterPro" id="IPR022419">
    <property type="entry name" value="Porphobilin_deaminase_cofac_BS"/>
</dbReference>
<dbReference type="PANTHER" id="PTHR11557">
    <property type="entry name" value="PORPHOBILINOGEN DEAMINASE"/>
    <property type="match status" value="1"/>
</dbReference>
<dbReference type="Pfam" id="PF01379">
    <property type="entry name" value="Porphobil_deam"/>
    <property type="match status" value="1"/>
</dbReference>
<keyword evidence="6 8" id="KW-0627">Porphyrin biosynthesis</keyword>
<sequence length="317" mass="33647">MIEPSSCRPLRLGTRGSQLARWQADWVADRLRALGQPVEIIEVRTRGDVQQSGPISAIVEGSGVGGQGAFTKELQRALLDGSIDLAVHSLKDLPTTPVDGLKVGAVPQRAPIGDVLVSHLATTIDELPQGARVGTGSFRRRAQLLNRRPDLVIGDLRGNLDTRLRKLDDSEHDAILLAEAGLTRLGWNDRLAGRIPPSELLPAPGQGALGIECRSDDEQTLAALRPLDDFGTHAAIAAERAALARLEGGCLAALGAWGRWDASELRLSVVVLSEDGVERLDAESSFSVSTLADATTLGVTVADELLARGAAALLRDR</sequence>
<gene>
    <name evidence="8 11" type="primary">hemC</name>
    <name evidence="11" type="ORF">Spa11_08630</name>
</gene>
<evidence type="ECO:0000256" key="6">
    <source>
        <dbReference type="ARBA" id="ARBA00023244"/>
    </source>
</evidence>
<evidence type="ECO:0000256" key="2">
    <source>
        <dbReference type="ARBA" id="ARBA00004735"/>
    </source>
</evidence>
<dbReference type="InterPro" id="IPR036803">
    <property type="entry name" value="Porphobilinogen_deaminase_C_sf"/>
</dbReference>
<dbReference type="SUPFAM" id="SSF54782">
    <property type="entry name" value="Porphobilinogen deaminase (hydroxymethylbilane synthase), C-terminal domain"/>
    <property type="match status" value="1"/>
</dbReference>
<evidence type="ECO:0000259" key="10">
    <source>
        <dbReference type="Pfam" id="PF03900"/>
    </source>
</evidence>
<keyword evidence="12" id="KW-1185">Reference proteome</keyword>
<comment type="cofactor">
    <cofactor evidence="8">
        <name>dipyrromethane</name>
        <dbReference type="ChEBI" id="CHEBI:60342"/>
    </cofactor>
    <text evidence="8">Binds 1 dipyrromethane group covalently.</text>
</comment>
<dbReference type="InterPro" id="IPR022417">
    <property type="entry name" value="Porphobilin_deaminase_N"/>
</dbReference>
<feature type="domain" description="Porphobilinogen deaminase N-terminal" evidence="9">
    <location>
        <begin position="10"/>
        <end position="220"/>
    </location>
</feature>
<protein>
    <recommendedName>
        <fullName evidence="8">Porphobilinogen deaminase</fullName>
        <shortName evidence="8">PBG</shortName>
        <ecNumber evidence="8">2.5.1.61</ecNumber>
    </recommendedName>
    <alternativeName>
        <fullName evidence="8">Hydroxymethylbilane synthase</fullName>
        <shortName evidence="8">HMBS</shortName>
    </alternativeName>
    <alternativeName>
        <fullName evidence="8">Pre-uroporphyrinogen synthase</fullName>
    </alternativeName>
</protein>
<comment type="subunit">
    <text evidence="4 8">Monomer.</text>
</comment>
<evidence type="ECO:0000313" key="11">
    <source>
        <dbReference type="EMBL" id="QDV72682.1"/>
    </source>
</evidence>
<dbReference type="PANTHER" id="PTHR11557:SF0">
    <property type="entry name" value="PORPHOBILINOGEN DEAMINASE"/>
    <property type="match status" value="1"/>
</dbReference>
<dbReference type="RefSeq" id="WP_145108368.1">
    <property type="nucleotide sequence ID" value="NZ_CP036349.1"/>
</dbReference>
<dbReference type="GO" id="GO:0006782">
    <property type="term" value="P:protoporphyrinogen IX biosynthetic process"/>
    <property type="evidence" value="ECO:0007669"/>
    <property type="project" value="UniProtKB-UniRule"/>
</dbReference>
<dbReference type="EMBL" id="CP036349">
    <property type="protein sequence ID" value="QDV72682.1"/>
    <property type="molecule type" value="Genomic_DNA"/>
</dbReference>
<dbReference type="Gene3D" id="3.30.160.40">
    <property type="entry name" value="Porphobilinogen deaminase, C-terminal domain"/>
    <property type="match status" value="1"/>
</dbReference>
<feature type="domain" description="Porphobilinogen deaminase C-terminal" evidence="10">
    <location>
        <begin position="235"/>
        <end position="306"/>
    </location>
</feature>
<comment type="similarity">
    <text evidence="3 8">Belongs to the HMBS family.</text>
</comment>
<feature type="modified residue" description="S-(dipyrrolylmethanemethyl)cysteine" evidence="8">
    <location>
        <position position="250"/>
    </location>
</feature>
<organism evidence="11 12">
    <name type="scientific">Botrimarina mediterranea</name>
    <dbReference type="NCBI Taxonomy" id="2528022"/>
    <lineage>
        <taxon>Bacteria</taxon>
        <taxon>Pseudomonadati</taxon>
        <taxon>Planctomycetota</taxon>
        <taxon>Planctomycetia</taxon>
        <taxon>Pirellulales</taxon>
        <taxon>Lacipirellulaceae</taxon>
        <taxon>Botrimarina</taxon>
    </lineage>
</organism>
<proteinExistence type="inferred from homology"/>
<accession>A0A518K4G4</accession>
<dbReference type="Gene3D" id="3.40.190.10">
    <property type="entry name" value="Periplasmic binding protein-like II"/>
    <property type="match status" value="2"/>
</dbReference>
<dbReference type="GO" id="GO:0005737">
    <property type="term" value="C:cytoplasm"/>
    <property type="evidence" value="ECO:0007669"/>
    <property type="project" value="UniProtKB-UniRule"/>
</dbReference>
<comment type="function">
    <text evidence="1 8">Tetrapolymerization of the monopyrrole PBG into the hydroxymethylbilane pre-uroporphyrinogen in several discrete steps.</text>
</comment>
<evidence type="ECO:0000256" key="8">
    <source>
        <dbReference type="HAMAP-Rule" id="MF_00260"/>
    </source>
</evidence>
<name>A0A518K4G4_9BACT</name>
<evidence type="ECO:0000256" key="3">
    <source>
        <dbReference type="ARBA" id="ARBA00005638"/>
    </source>
</evidence>
<dbReference type="GO" id="GO:0004418">
    <property type="term" value="F:hydroxymethylbilane synthase activity"/>
    <property type="evidence" value="ECO:0007669"/>
    <property type="project" value="UniProtKB-UniRule"/>
</dbReference>
<comment type="catalytic activity">
    <reaction evidence="7 8">
        <text>4 porphobilinogen + H2O = hydroxymethylbilane + 4 NH4(+)</text>
        <dbReference type="Rhea" id="RHEA:13185"/>
        <dbReference type="ChEBI" id="CHEBI:15377"/>
        <dbReference type="ChEBI" id="CHEBI:28938"/>
        <dbReference type="ChEBI" id="CHEBI:57845"/>
        <dbReference type="ChEBI" id="CHEBI:58126"/>
        <dbReference type="EC" id="2.5.1.61"/>
    </reaction>
</comment>
<dbReference type="KEGG" id="bmei:Spa11_08630"/>
<evidence type="ECO:0000256" key="7">
    <source>
        <dbReference type="ARBA" id="ARBA00048169"/>
    </source>
</evidence>
<keyword evidence="5 8" id="KW-0808">Transferase</keyword>
<dbReference type="FunFam" id="3.40.190.10:FF:000005">
    <property type="entry name" value="Porphobilinogen deaminase"/>
    <property type="match status" value="1"/>
</dbReference>
<dbReference type="PIRSF" id="PIRSF001438">
    <property type="entry name" value="4pyrrol_synth_OHMeBilane_synth"/>
    <property type="match status" value="1"/>
</dbReference>
<dbReference type="PROSITE" id="PS00533">
    <property type="entry name" value="PORPHOBILINOGEN_DEAM"/>
    <property type="match status" value="1"/>
</dbReference>
<comment type="pathway">
    <text evidence="2">Porphyrin-containing compound metabolism; protoporphyrin-IX biosynthesis; coproporphyrinogen-III from 5-aminolevulinate: step 2/4.</text>
</comment>
<reference evidence="11 12" key="1">
    <citation type="submission" date="2019-02" db="EMBL/GenBank/DDBJ databases">
        <title>Deep-cultivation of Planctomycetes and their phenomic and genomic characterization uncovers novel biology.</title>
        <authorList>
            <person name="Wiegand S."/>
            <person name="Jogler M."/>
            <person name="Boedeker C."/>
            <person name="Pinto D."/>
            <person name="Vollmers J."/>
            <person name="Rivas-Marin E."/>
            <person name="Kohn T."/>
            <person name="Peeters S.H."/>
            <person name="Heuer A."/>
            <person name="Rast P."/>
            <person name="Oberbeckmann S."/>
            <person name="Bunk B."/>
            <person name="Jeske O."/>
            <person name="Meyerdierks A."/>
            <person name="Storesund J.E."/>
            <person name="Kallscheuer N."/>
            <person name="Luecker S."/>
            <person name="Lage O.M."/>
            <person name="Pohl T."/>
            <person name="Merkel B.J."/>
            <person name="Hornburger P."/>
            <person name="Mueller R.-W."/>
            <person name="Bruemmer F."/>
            <person name="Labrenz M."/>
            <person name="Spormann A.M."/>
            <person name="Op den Camp H."/>
            <person name="Overmann J."/>
            <person name="Amann R."/>
            <person name="Jetten M.S.M."/>
            <person name="Mascher T."/>
            <person name="Medema M.H."/>
            <person name="Devos D.P."/>
            <person name="Kaster A.-K."/>
            <person name="Ovreas L."/>
            <person name="Rohde M."/>
            <person name="Galperin M.Y."/>
            <person name="Jogler C."/>
        </authorList>
    </citation>
    <scope>NUCLEOTIDE SEQUENCE [LARGE SCALE GENOMIC DNA]</scope>
    <source>
        <strain evidence="11 12">Spa11</strain>
    </source>
</reference>
<dbReference type="HAMAP" id="MF_00260">
    <property type="entry name" value="Porphobil_deam"/>
    <property type="match status" value="1"/>
</dbReference>
<dbReference type="EC" id="2.5.1.61" evidence="8"/>
<dbReference type="InterPro" id="IPR022418">
    <property type="entry name" value="Porphobilinogen_deaminase_C"/>
</dbReference>
<comment type="miscellaneous">
    <text evidence="8">The porphobilinogen subunits are added to the dipyrromethane group.</text>
</comment>
<dbReference type="Proteomes" id="UP000316426">
    <property type="component" value="Chromosome"/>
</dbReference>
<dbReference type="Pfam" id="PF03900">
    <property type="entry name" value="Porphobil_deamC"/>
    <property type="match status" value="1"/>
</dbReference>
<evidence type="ECO:0000256" key="5">
    <source>
        <dbReference type="ARBA" id="ARBA00022679"/>
    </source>
</evidence>
<dbReference type="AlphaFoldDB" id="A0A518K4G4"/>
<dbReference type="SUPFAM" id="SSF53850">
    <property type="entry name" value="Periplasmic binding protein-like II"/>
    <property type="match status" value="1"/>
</dbReference>
<evidence type="ECO:0000256" key="1">
    <source>
        <dbReference type="ARBA" id="ARBA00002869"/>
    </source>
</evidence>
<dbReference type="InterPro" id="IPR000860">
    <property type="entry name" value="HemC"/>
</dbReference>
<dbReference type="NCBIfam" id="TIGR00212">
    <property type="entry name" value="hemC"/>
    <property type="match status" value="1"/>
</dbReference>
<evidence type="ECO:0000313" key="12">
    <source>
        <dbReference type="Proteomes" id="UP000316426"/>
    </source>
</evidence>
<evidence type="ECO:0000259" key="9">
    <source>
        <dbReference type="Pfam" id="PF01379"/>
    </source>
</evidence>
<dbReference type="PRINTS" id="PR00151">
    <property type="entry name" value="PORPHBDMNASE"/>
</dbReference>
<evidence type="ECO:0000256" key="4">
    <source>
        <dbReference type="ARBA" id="ARBA00011245"/>
    </source>
</evidence>